<name>A0A1Y1HQC3_KLENI</name>
<dbReference type="GO" id="GO:0006508">
    <property type="term" value="P:proteolysis"/>
    <property type="evidence" value="ECO:0000318"/>
    <property type="project" value="GO_Central"/>
</dbReference>
<feature type="transmembrane region" description="Helical" evidence="19">
    <location>
        <begin position="462"/>
        <end position="487"/>
    </location>
</feature>
<keyword evidence="13" id="KW-0862">Zinc</keyword>
<feature type="transmembrane region" description="Helical" evidence="19">
    <location>
        <begin position="595"/>
        <end position="618"/>
    </location>
</feature>
<evidence type="ECO:0000256" key="19">
    <source>
        <dbReference type="SAM" id="Phobius"/>
    </source>
</evidence>
<feature type="transmembrane region" description="Helical" evidence="19">
    <location>
        <begin position="499"/>
        <end position="518"/>
    </location>
</feature>
<evidence type="ECO:0000256" key="5">
    <source>
        <dbReference type="ARBA" id="ARBA00010918"/>
    </source>
</evidence>
<comment type="function">
    <text evidence="2">May be involved in vacuolar sorting and osmoregulation.</text>
</comment>
<evidence type="ECO:0000256" key="11">
    <source>
        <dbReference type="ARBA" id="ARBA00022801"/>
    </source>
</evidence>
<dbReference type="GO" id="GO:0008235">
    <property type="term" value="F:metalloexopeptidase activity"/>
    <property type="evidence" value="ECO:0007669"/>
    <property type="project" value="InterPro"/>
</dbReference>
<dbReference type="Proteomes" id="UP000054558">
    <property type="component" value="Unassembled WGS sequence"/>
</dbReference>
<evidence type="ECO:0000313" key="21">
    <source>
        <dbReference type="EMBL" id="GAQ79399.1"/>
    </source>
</evidence>
<keyword evidence="10" id="KW-0479">Metal-binding</keyword>
<keyword evidence="9 19" id="KW-0812">Transmembrane</keyword>
<evidence type="ECO:0000256" key="17">
    <source>
        <dbReference type="ARBA" id="ARBA00023180"/>
    </source>
</evidence>
<evidence type="ECO:0000256" key="4">
    <source>
        <dbReference type="ARBA" id="ARBA00004477"/>
    </source>
</evidence>
<proteinExistence type="inferred from homology"/>
<feature type="transmembrane region" description="Helical" evidence="19">
    <location>
        <begin position="420"/>
        <end position="442"/>
    </location>
</feature>
<dbReference type="OrthoDB" id="76293at2759"/>
<evidence type="ECO:0000313" key="22">
    <source>
        <dbReference type="Proteomes" id="UP000054558"/>
    </source>
</evidence>
<dbReference type="InterPro" id="IPR045175">
    <property type="entry name" value="M28_fam"/>
</dbReference>
<evidence type="ECO:0000256" key="2">
    <source>
        <dbReference type="ARBA" id="ARBA00003273"/>
    </source>
</evidence>
<evidence type="ECO:0000256" key="6">
    <source>
        <dbReference type="ARBA" id="ARBA00017435"/>
    </source>
</evidence>
<evidence type="ECO:0000256" key="12">
    <source>
        <dbReference type="ARBA" id="ARBA00022824"/>
    </source>
</evidence>
<feature type="transmembrane region" description="Helical" evidence="19">
    <location>
        <begin position="380"/>
        <end position="400"/>
    </location>
</feature>
<evidence type="ECO:0000256" key="14">
    <source>
        <dbReference type="ARBA" id="ARBA00022989"/>
    </source>
</evidence>
<keyword evidence="14 19" id="KW-1133">Transmembrane helix</keyword>
<evidence type="ECO:0000256" key="16">
    <source>
        <dbReference type="ARBA" id="ARBA00023136"/>
    </source>
</evidence>
<accession>A0A1Y1HQC3</accession>
<dbReference type="GO" id="GO:0046872">
    <property type="term" value="F:metal ion binding"/>
    <property type="evidence" value="ECO:0007669"/>
    <property type="project" value="UniProtKB-KW"/>
</dbReference>
<evidence type="ECO:0000256" key="9">
    <source>
        <dbReference type="ARBA" id="ARBA00022692"/>
    </source>
</evidence>
<sequence>MAATSRLKGPTEASWIATLLLLAALAWSAYNFSSRTPSPLPFDAPLNSFSEGRARRHLDHIASVGPHPVGSPALDSVHNYLLQELEWIEEHASGKVVVEVDVQEGENGVSQLSVGPFSGKSLAYQGLRNVVVRVRGAQWGVKDETSESWHAVLLSVHTDSVYPSPGASDDAASVAILLELIRTFSLSFPASVGANALLFLFNEGEEEGLDGAHAFITKHRWSDNVRVAIDLEAMGSGGPHTLFQAGPSNWLLNHYVESAPHPAGNIVAQDIFLNNLINSATDFQVYRDVGGLSGLDFAYIKRGHVYHTKNDRPEYVQPGALQHSGDNLEALLRRVVVSTELAEQERVFPPEGSSKPVPYENVFFDFLGLKLISYPFAQAASSYLTLSAILPVLVLLPTIFPSQKGPAYARVTIPRAHFFLVPLTAFLTQALTLVGGLVMAGSRAYLLAVSKPWPNPAYARPWLVVPLYGGAALAGAIGVQGLGAAALRKVLAKTPSISVESVLFRASLLQWFALLVVMTRAGVGSAYIPLLWALAGTLACTVRPKVRMEASLLSTPGFAATALAASLTATAAIGLTDVMNSSAGRFDKSPGASPVYLLEVVISILVAVFALLATSYFLPYAHSKGLKSSFTIAAFFLAVSSIAAGLVTWDVFPPFTAEAALPINLVHVYDTSAQQSYISLSSLAPGRSVEGLVAGLGARFNVSRGSGPDFVTYEVGYGARTVDAVPPPPGVKTEAPSFALLFDHHVAHELETGVKEIDVGMHAGGSRRWALGIDVRRVQGFSISSVTGDGRLDRSSAKVLVPMTVDPVASDSKAGWHIVQFAAGSGPADDFVMKLRIHPDAHVERLNSDAGGAYHTEGRPLLKLRTDFDVTTPHLQAVLDELPVWTTEFGKSTSPYRLAYLASFDFE</sequence>
<evidence type="ECO:0000256" key="15">
    <source>
        <dbReference type="ARBA" id="ARBA00023049"/>
    </source>
</evidence>
<dbReference type="SUPFAM" id="SSF53187">
    <property type="entry name" value="Zn-dependent exopeptidases"/>
    <property type="match status" value="1"/>
</dbReference>
<organism evidence="21 22">
    <name type="scientific">Klebsormidium nitens</name>
    <name type="common">Green alga</name>
    <name type="synonym">Ulothrix nitens</name>
    <dbReference type="NCBI Taxonomy" id="105231"/>
    <lineage>
        <taxon>Eukaryota</taxon>
        <taxon>Viridiplantae</taxon>
        <taxon>Streptophyta</taxon>
        <taxon>Klebsormidiophyceae</taxon>
        <taxon>Klebsormidiales</taxon>
        <taxon>Klebsormidiaceae</taxon>
        <taxon>Klebsormidium</taxon>
    </lineage>
</organism>
<dbReference type="CDD" id="cd03875">
    <property type="entry name" value="M28_Fxna_like"/>
    <property type="match status" value="1"/>
</dbReference>
<feature type="domain" description="Peptidase M28" evidence="20">
    <location>
        <begin position="149"/>
        <end position="330"/>
    </location>
</feature>
<keyword evidence="8" id="KW-0645">Protease</keyword>
<dbReference type="PANTHER" id="PTHR12147:SF58">
    <property type="entry name" value="VACUOLAR MEMBRANE PROTEASE"/>
    <property type="match status" value="1"/>
</dbReference>
<feature type="transmembrane region" description="Helical" evidence="19">
    <location>
        <begin position="524"/>
        <end position="542"/>
    </location>
</feature>
<feature type="transmembrane region" description="Helical" evidence="19">
    <location>
        <begin position="630"/>
        <end position="649"/>
    </location>
</feature>
<dbReference type="Gene3D" id="3.40.630.10">
    <property type="entry name" value="Zn peptidases"/>
    <property type="match status" value="1"/>
</dbReference>
<comment type="cofactor">
    <cofactor evidence="1">
        <name>Zn(2+)</name>
        <dbReference type="ChEBI" id="CHEBI:29105"/>
    </cofactor>
</comment>
<dbReference type="GO" id="GO:0005774">
    <property type="term" value="C:vacuolar membrane"/>
    <property type="evidence" value="ECO:0007669"/>
    <property type="project" value="UniProtKB-SubCell"/>
</dbReference>
<keyword evidence="7" id="KW-0926">Vacuole</keyword>
<evidence type="ECO:0000256" key="8">
    <source>
        <dbReference type="ARBA" id="ARBA00022670"/>
    </source>
</evidence>
<evidence type="ECO:0000256" key="1">
    <source>
        <dbReference type="ARBA" id="ARBA00001947"/>
    </source>
</evidence>
<dbReference type="InterPro" id="IPR048024">
    <property type="entry name" value="Fxna-like_M28_dom"/>
</dbReference>
<keyword evidence="15" id="KW-0482">Metalloprotease</keyword>
<keyword evidence="11" id="KW-0378">Hydrolase</keyword>
<dbReference type="GO" id="GO:0005789">
    <property type="term" value="C:endoplasmic reticulum membrane"/>
    <property type="evidence" value="ECO:0007669"/>
    <property type="project" value="UniProtKB-SubCell"/>
</dbReference>
<dbReference type="InterPro" id="IPR007484">
    <property type="entry name" value="Peptidase_M28"/>
</dbReference>
<evidence type="ECO:0000256" key="3">
    <source>
        <dbReference type="ARBA" id="ARBA00004128"/>
    </source>
</evidence>
<gene>
    <name evidence="21" type="ORF">KFL_000290490</name>
</gene>
<comment type="similarity">
    <text evidence="5">Belongs to the peptidase M28 family.</text>
</comment>
<evidence type="ECO:0000256" key="13">
    <source>
        <dbReference type="ARBA" id="ARBA00022833"/>
    </source>
</evidence>
<dbReference type="OMA" id="FKHAVIF"/>
<protein>
    <recommendedName>
        <fullName evidence="6">Vacuolar membrane protease</fullName>
    </recommendedName>
    <alternativeName>
        <fullName evidence="18">FXNA-related family protease 1</fullName>
    </alternativeName>
</protein>
<dbReference type="PANTHER" id="PTHR12147">
    <property type="entry name" value="METALLOPEPTIDASE M28 FAMILY MEMBER"/>
    <property type="match status" value="1"/>
</dbReference>
<keyword evidence="17" id="KW-0325">Glycoprotein</keyword>
<dbReference type="FunFam" id="3.40.630.10:FF:000008">
    <property type="entry name" value="Endoplasmic reticulum metallopeptidase 1"/>
    <property type="match status" value="1"/>
</dbReference>
<evidence type="ECO:0000256" key="18">
    <source>
        <dbReference type="ARBA" id="ARBA00031512"/>
    </source>
</evidence>
<dbReference type="Pfam" id="PF04389">
    <property type="entry name" value="Peptidase_M28"/>
    <property type="match status" value="1"/>
</dbReference>
<keyword evidence="16 19" id="KW-0472">Membrane</keyword>
<keyword evidence="12" id="KW-0256">Endoplasmic reticulum</keyword>
<dbReference type="EMBL" id="DF236978">
    <property type="protein sequence ID" value="GAQ79399.1"/>
    <property type="molecule type" value="Genomic_DNA"/>
</dbReference>
<dbReference type="AlphaFoldDB" id="A0A1Y1HQC3"/>
<comment type="subcellular location">
    <subcellularLocation>
        <location evidence="4">Endoplasmic reticulum membrane</location>
        <topology evidence="4">Multi-pass membrane protein</topology>
    </subcellularLocation>
    <subcellularLocation>
        <location evidence="3">Vacuole membrane</location>
        <topology evidence="3">Multi-pass membrane protein</topology>
    </subcellularLocation>
</comment>
<keyword evidence="22" id="KW-1185">Reference proteome</keyword>
<dbReference type="STRING" id="105231.A0A1Y1HQC3"/>
<evidence type="ECO:0000259" key="20">
    <source>
        <dbReference type="Pfam" id="PF04389"/>
    </source>
</evidence>
<evidence type="ECO:0000256" key="7">
    <source>
        <dbReference type="ARBA" id="ARBA00022554"/>
    </source>
</evidence>
<reference evidence="21 22" key="1">
    <citation type="journal article" date="2014" name="Nat. Commun.">
        <title>Klebsormidium flaccidum genome reveals primary factors for plant terrestrial adaptation.</title>
        <authorList>
            <person name="Hori K."/>
            <person name="Maruyama F."/>
            <person name="Fujisawa T."/>
            <person name="Togashi T."/>
            <person name="Yamamoto N."/>
            <person name="Seo M."/>
            <person name="Sato S."/>
            <person name="Yamada T."/>
            <person name="Mori H."/>
            <person name="Tajima N."/>
            <person name="Moriyama T."/>
            <person name="Ikeuchi M."/>
            <person name="Watanabe M."/>
            <person name="Wada H."/>
            <person name="Kobayashi K."/>
            <person name="Saito M."/>
            <person name="Masuda T."/>
            <person name="Sasaki-Sekimoto Y."/>
            <person name="Mashiguchi K."/>
            <person name="Awai K."/>
            <person name="Shimojima M."/>
            <person name="Masuda S."/>
            <person name="Iwai M."/>
            <person name="Nobusawa T."/>
            <person name="Narise T."/>
            <person name="Kondo S."/>
            <person name="Saito H."/>
            <person name="Sato R."/>
            <person name="Murakawa M."/>
            <person name="Ihara Y."/>
            <person name="Oshima-Yamada Y."/>
            <person name="Ohtaka K."/>
            <person name="Satoh M."/>
            <person name="Sonobe K."/>
            <person name="Ishii M."/>
            <person name="Ohtani R."/>
            <person name="Kanamori-Sato M."/>
            <person name="Honoki R."/>
            <person name="Miyazaki D."/>
            <person name="Mochizuki H."/>
            <person name="Umetsu J."/>
            <person name="Higashi K."/>
            <person name="Shibata D."/>
            <person name="Kamiya Y."/>
            <person name="Sato N."/>
            <person name="Nakamura Y."/>
            <person name="Tabata S."/>
            <person name="Ida S."/>
            <person name="Kurokawa K."/>
            <person name="Ohta H."/>
        </authorList>
    </citation>
    <scope>NUCLEOTIDE SEQUENCE [LARGE SCALE GENOMIC DNA]</scope>
    <source>
        <strain evidence="21 22">NIES-2285</strain>
    </source>
</reference>
<evidence type="ECO:0000256" key="10">
    <source>
        <dbReference type="ARBA" id="ARBA00022723"/>
    </source>
</evidence>
<feature type="transmembrane region" description="Helical" evidence="19">
    <location>
        <begin position="554"/>
        <end position="575"/>
    </location>
</feature>